<dbReference type="EMBL" id="FSQZ01000001">
    <property type="protein sequence ID" value="SIN67265.1"/>
    <property type="molecule type" value="Genomic_DNA"/>
</dbReference>
<name>A0ABY1JD09_9BACT</name>
<sequence length="169" mass="19929">MELERKILEFALKMEKEARDFYLSAKNRVSNPNTKLLIDYLADWELSHCKFIEDQLNKIKSTGKWDTYAATEMDEETAQEILRKPWVEEELQTSLIADVSDISVLRMALSLERDFNNFYTKASQKIDQPDGKKVLNKLAGWEAEHMRIIDEQIKEMHRDFMAEMGFEPF</sequence>
<dbReference type="Proteomes" id="UP000185093">
    <property type="component" value="Unassembled WGS sequence"/>
</dbReference>
<proteinExistence type="predicted"/>
<comment type="caution">
    <text evidence="1">The sequence shown here is derived from an EMBL/GenBank/DDBJ whole genome shotgun (WGS) entry which is preliminary data.</text>
</comment>
<dbReference type="RefSeq" id="WP_014805991.1">
    <property type="nucleotide sequence ID" value="NZ_DAONBL010000004.1"/>
</dbReference>
<protein>
    <submittedName>
        <fullName evidence="1">Rubrerythrin</fullName>
    </submittedName>
</protein>
<dbReference type="InterPro" id="IPR009078">
    <property type="entry name" value="Ferritin-like_SF"/>
</dbReference>
<evidence type="ECO:0000313" key="2">
    <source>
        <dbReference type="Proteomes" id="UP000185093"/>
    </source>
</evidence>
<dbReference type="Gene3D" id="1.20.1260.10">
    <property type="match status" value="1"/>
</dbReference>
<gene>
    <name evidence="1" type="ORF">SAMN05444368_1036</name>
</gene>
<dbReference type="PANTHER" id="PTHR33531:SF7">
    <property type="entry name" value="HYPOTHETICAL MEMBRANE PROTEIN, CONSERVED"/>
    <property type="match status" value="1"/>
</dbReference>
<keyword evidence="2" id="KW-1185">Reference proteome</keyword>
<reference evidence="1 2" key="1">
    <citation type="submission" date="2016-11" db="EMBL/GenBank/DDBJ databases">
        <authorList>
            <person name="Varghese N."/>
            <person name="Submissions S."/>
        </authorList>
    </citation>
    <scope>NUCLEOTIDE SEQUENCE [LARGE SCALE GENOMIC DNA]</scope>
    <source>
        <strain evidence="1 2">DSM 20664</strain>
    </source>
</reference>
<evidence type="ECO:0000313" key="1">
    <source>
        <dbReference type="EMBL" id="SIN67265.1"/>
    </source>
</evidence>
<dbReference type="PANTHER" id="PTHR33531">
    <property type="entry name" value="RUBRERYTHRIN SUBFAMILY"/>
    <property type="match status" value="1"/>
</dbReference>
<accession>A0ABY1JD09</accession>
<organism evidence="1 2">
    <name type="scientific">Acetomicrobium flavidum</name>
    <dbReference type="NCBI Taxonomy" id="49896"/>
    <lineage>
        <taxon>Bacteria</taxon>
        <taxon>Thermotogati</taxon>
        <taxon>Synergistota</taxon>
        <taxon>Synergistia</taxon>
        <taxon>Synergistales</taxon>
        <taxon>Acetomicrobiaceae</taxon>
        <taxon>Acetomicrobium</taxon>
    </lineage>
</organism>
<dbReference type="SUPFAM" id="SSF47240">
    <property type="entry name" value="Ferritin-like"/>
    <property type="match status" value="1"/>
</dbReference>
<dbReference type="InterPro" id="IPR012347">
    <property type="entry name" value="Ferritin-like"/>
</dbReference>
<dbReference type="CDD" id="cd01045">
    <property type="entry name" value="Ferritin_like_AB"/>
    <property type="match status" value="1"/>
</dbReference>
<dbReference type="Pfam" id="PF13668">
    <property type="entry name" value="Ferritin_2"/>
    <property type="match status" value="1"/>
</dbReference>